<dbReference type="GO" id="GO:0000155">
    <property type="term" value="F:phosphorelay sensor kinase activity"/>
    <property type="evidence" value="ECO:0007669"/>
    <property type="project" value="InterPro"/>
</dbReference>
<feature type="transmembrane region" description="Helical" evidence="7">
    <location>
        <begin position="21"/>
        <end position="44"/>
    </location>
</feature>
<feature type="domain" description="Histidine kinase" evidence="8">
    <location>
        <begin position="486"/>
        <end position="591"/>
    </location>
</feature>
<comment type="caution">
    <text evidence="9">The sequence shown here is derived from an EMBL/GenBank/DDBJ whole genome shotgun (WGS) entry which is preliminary data.</text>
</comment>
<dbReference type="OrthoDB" id="9773246at2"/>
<evidence type="ECO:0000256" key="7">
    <source>
        <dbReference type="SAM" id="Phobius"/>
    </source>
</evidence>
<dbReference type="InterPro" id="IPR003594">
    <property type="entry name" value="HATPase_dom"/>
</dbReference>
<dbReference type="EMBL" id="AAXW01000001">
    <property type="protein sequence ID" value="EAZ94348.1"/>
    <property type="molecule type" value="Genomic_DNA"/>
</dbReference>
<accession>A3IHA6</accession>
<dbReference type="PANTHER" id="PTHR43065:SF48">
    <property type="entry name" value="HISTIDINE KINASE"/>
    <property type="match status" value="1"/>
</dbReference>
<dbReference type="AlphaFoldDB" id="A3IHA6"/>
<dbReference type="PROSITE" id="PS50109">
    <property type="entry name" value="HIS_KIN"/>
    <property type="match status" value="1"/>
</dbReference>
<keyword evidence="10" id="KW-1185">Reference proteome</keyword>
<feature type="coiled-coil region" evidence="6">
    <location>
        <begin position="232"/>
        <end position="280"/>
    </location>
</feature>
<evidence type="ECO:0000256" key="6">
    <source>
        <dbReference type="SAM" id="Coils"/>
    </source>
</evidence>
<keyword evidence="6" id="KW-0175">Coiled coil</keyword>
<dbReference type="Pfam" id="PF02518">
    <property type="entry name" value="HATPase_c"/>
    <property type="match status" value="1"/>
</dbReference>
<dbReference type="InterPro" id="IPR005467">
    <property type="entry name" value="His_kinase_dom"/>
</dbReference>
<dbReference type="InterPro" id="IPR036890">
    <property type="entry name" value="HATPase_C_sf"/>
</dbReference>
<dbReference type="InterPro" id="IPR036097">
    <property type="entry name" value="HisK_dim/P_sf"/>
</dbReference>
<gene>
    <name evidence="9" type="ORF">CY0110_10747</name>
</gene>
<keyword evidence="7" id="KW-0472">Membrane</keyword>
<dbReference type="Proteomes" id="UP000003781">
    <property type="component" value="Unassembled WGS sequence"/>
</dbReference>
<dbReference type="InterPro" id="IPR004358">
    <property type="entry name" value="Sig_transdc_His_kin-like_C"/>
</dbReference>
<keyword evidence="5" id="KW-0902">Two-component regulatory system</keyword>
<keyword evidence="4 9" id="KW-0808">Transferase</keyword>
<reference evidence="9 10" key="1">
    <citation type="submission" date="2007-03" db="EMBL/GenBank/DDBJ databases">
        <authorList>
            <person name="Stal L."/>
            <person name="Ferriera S."/>
            <person name="Johnson J."/>
            <person name="Kravitz S."/>
            <person name="Beeson K."/>
            <person name="Sutton G."/>
            <person name="Rogers Y.-H."/>
            <person name="Friedman R."/>
            <person name="Frazier M."/>
            <person name="Venter J.C."/>
        </authorList>
    </citation>
    <scope>NUCLEOTIDE SEQUENCE [LARGE SCALE GENOMIC DNA]</scope>
    <source>
        <strain evidence="9 10">CCY0110</strain>
    </source>
</reference>
<evidence type="ECO:0000313" key="9">
    <source>
        <dbReference type="EMBL" id="EAZ94348.1"/>
    </source>
</evidence>
<keyword evidence="4 9" id="KW-0418">Kinase</keyword>
<dbReference type="PRINTS" id="PR00344">
    <property type="entry name" value="BCTRLSENSOR"/>
</dbReference>
<dbReference type="SUPFAM" id="SSF55874">
    <property type="entry name" value="ATPase domain of HSP90 chaperone/DNA topoisomerase II/histidine kinase"/>
    <property type="match status" value="1"/>
</dbReference>
<dbReference type="eggNOG" id="COG2205">
    <property type="taxonomic scope" value="Bacteria"/>
</dbReference>
<dbReference type="RefSeq" id="WP_008272689.1">
    <property type="nucleotide sequence ID" value="NZ_AAXW01000001.1"/>
</dbReference>
<dbReference type="CDD" id="cd00082">
    <property type="entry name" value="HisKA"/>
    <property type="match status" value="1"/>
</dbReference>
<keyword evidence="3" id="KW-0597">Phosphoprotein</keyword>
<feature type="transmembrane region" description="Helical" evidence="7">
    <location>
        <begin position="213"/>
        <end position="232"/>
    </location>
</feature>
<proteinExistence type="predicted"/>
<sequence>MLSLFTKNFLKKNTKEQPFQLLRYFSITSLSIFLITTVVLGYFYRHQSIQNLITLGEKQNASLGKLFSNSLGTELSSYIKISENMNEQELRNAFYLETLTKAAETQMEGLSVVKVKVFNLNGTTIFSTDTRQIGQSRQGSLGFEGAKKGQFVTQLATKDNYNSFSEEIQKRELLSTYLPIQHESTGEKIEGVFEIYSDVTPLVNKIKVTQRNVVSGVIIILSSVYVILFLIVKNADRLIKKQRNSLKASELQLKEQTQNLEKTLKELSSTQEQLIQQEKMVALGQLVSGIAHEINTPLGAIQAAGNNINNALKSALSELPKINQNLNSEEQNQFFLFLSHSLKNNSSLTSREKRSLKRKLIHELQNHDIKNARKVADILIDIGIDKDIEPFLSLLHHPQVDWILNLIYNLTRLPSNNRIILTSVERASKVVFALKNYAHYDHSEKKQLIQVTEGINNVLEIYYNQLKHDIEVFQNYQSVPKIWAYPDELIQVWTNLIHNSIQAMQGKGTLILNVFEDNEGVKVQVIDSGVGILSDIQDKIFEPFFTTKAAGEGSGLGLYISQKIVNKHNGSINMEHQTGKTVFTVWLPISSPEQLE</sequence>
<dbReference type="Gene3D" id="1.10.287.130">
    <property type="match status" value="1"/>
</dbReference>
<keyword evidence="7" id="KW-0812">Transmembrane</keyword>
<dbReference type="Gene3D" id="3.30.565.10">
    <property type="entry name" value="Histidine kinase-like ATPase, C-terminal domain"/>
    <property type="match status" value="1"/>
</dbReference>
<evidence type="ECO:0000256" key="2">
    <source>
        <dbReference type="ARBA" id="ARBA00012438"/>
    </source>
</evidence>
<evidence type="ECO:0000259" key="8">
    <source>
        <dbReference type="PROSITE" id="PS50109"/>
    </source>
</evidence>
<dbReference type="eggNOG" id="COG4191">
    <property type="taxonomic scope" value="Bacteria"/>
</dbReference>
<dbReference type="InterPro" id="IPR003661">
    <property type="entry name" value="HisK_dim/P_dom"/>
</dbReference>
<organism evidence="9 10">
    <name type="scientific">Crocosphaera chwakensis CCY0110</name>
    <dbReference type="NCBI Taxonomy" id="391612"/>
    <lineage>
        <taxon>Bacteria</taxon>
        <taxon>Bacillati</taxon>
        <taxon>Cyanobacteriota</taxon>
        <taxon>Cyanophyceae</taxon>
        <taxon>Oscillatoriophycideae</taxon>
        <taxon>Chroococcales</taxon>
        <taxon>Aphanothecaceae</taxon>
        <taxon>Crocosphaera</taxon>
        <taxon>Crocosphaera chwakensis</taxon>
    </lineage>
</organism>
<evidence type="ECO:0000256" key="1">
    <source>
        <dbReference type="ARBA" id="ARBA00000085"/>
    </source>
</evidence>
<dbReference type="EC" id="2.7.13.3" evidence="2"/>
<name>A3IHA6_9CHRO</name>
<dbReference type="SMART" id="SM00387">
    <property type="entry name" value="HATPase_c"/>
    <property type="match status" value="1"/>
</dbReference>
<evidence type="ECO:0000256" key="3">
    <source>
        <dbReference type="ARBA" id="ARBA00022553"/>
    </source>
</evidence>
<dbReference type="PANTHER" id="PTHR43065">
    <property type="entry name" value="SENSOR HISTIDINE KINASE"/>
    <property type="match status" value="1"/>
</dbReference>
<comment type="catalytic activity">
    <reaction evidence="1">
        <text>ATP + protein L-histidine = ADP + protein N-phospho-L-histidine.</text>
        <dbReference type="EC" id="2.7.13.3"/>
    </reaction>
</comment>
<evidence type="ECO:0000256" key="5">
    <source>
        <dbReference type="ARBA" id="ARBA00023012"/>
    </source>
</evidence>
<keyword evidence="7" id="KW-1133">Transmembrane helix</keyword>
<evidence type="ECO:0000256" key="4">
    <source>
        <dbReference type="ARBA" id="ARBA00022777"/>
    </source>
</evidence>
<evidence type="ECO:0000313" key="10">
    <source>
        <dbReference type="Proteomes" id="UP000003781"/>
    </source>
</evidence>
<protein>
    <recommendedName>
        <fullName evidence="2">histidine kinase</fullName>
        <ecNumber evidence="2">2.7.13.3</ecNumber>
    </recommendedName>
</protein>
<dbReference type="SUPFAM" id="SSF47384">
    <property type="entry name" value="Homodimeric domain of signal transducing histidine kinase"/>
    <property type="match status" value="1"/>
</dbReference>